<evidence type="ECO:0008006" key="4">
    <source>
        <dbReference type="Google" id="ProtNLM"/>
    </source>
</evidence>
<feature type="compositionally biased region" description="Basic and acidic residues" evidence="1">
    <location>
        <begin position="17"/>
        <end position="44"/>
    </location>
</feature>
<feature type="compositionally biased region" description="Basic residues" evidence="1">
    <location>
        <begin position="1"/>
        <end position="10"/>
    </location>
</feature>
<accession>R7YQT7</accession>
<feature type="compositionally biased region" description="Basic residues" evidence="1">
    <location>
        <begin position="368"/>
        <end position="377"/>
    </location>
</feature>
<dbReference type="RefSeq" id="XP_007779476.1">
    <property type="nucleotide sequence ID" value="XM_007781286.1"/>
</dbReference>
<proteinExistence type="predicted"/>
<dbReference type="OMA" id="RFPQDSY"/>
<evidence type="ECO:0000313" key="2">
    <source>
        <dbReference type="EMBL" id="EON64159.1"/>
    </source>
</evidence>
<dbReference type="EMBL" id="JH767567">
    <property type="protein sequence ID" value="EON64159.1"/>
    <property type="molecule type" value="Genomic_DNA"/>
</dbReference>
<feature type="region of interest" description="Disordered" evidence="1">
    <location>
        <begin position="300"/>
        <end position="377"/>
    </location>
</feature>
<protein>
    <recommendedName>
        <fullName evidence="4">DUF2406 domain-containing protein</fullName>
    </recommendedName>
</protein>
<feature type="region of interest" description="Disordered" evidence="1">
    <location>
        <begin position="129"/>
        <end position="164"/>
    </location>
</feature>
<feature type="compositionally biased region" description="Polar residues" evidence="1">
    <location>
        <begin position="137"/>
        <end position="156"/>
    </location>
</feature>
<dbReference type="Pfam" id="PF10295">
    <property type="entry name" value="DUF2406"/>
    <property type="match status" value="1"/>
</dbReference>
<organism evidence="2 3">
    <name type="scientific">Coniosporium apollinis (strain CBS 100218)</name>
    <name type="common">Rock-inhabiting black yeast</name>
    <dbReference type="NCBI Taxonomy" id="1168221"/>
    <lineage>
        <taxon>Eukaryota</taxon>
        <taxon>Fungi</taxon>
        <taxon>Dikarya</taxon>
        <taxon>Ascomycota</taxon>
        <taxon>Pezizomycotina</taxon>
        <taxon>Dothideomycetes</taxon>
        <taxon>Dothideomycetes incertae sedis</taxon>
        <taxon>Coniosporium</taxon>
    </lineage>
</organism>
<evidence type="ECO:0000313" key="3">
    <source>
        <dbReference type="Proteomes" id="UP000016924"/>
    </source>
</evidence>
<feature type="region of interest" description="Disordered" evidence="1">
    <location>
        <begin position="198"/>
        <end position="272"/>
    </location>
</feature>
<dbReference type="eggNOG" id="ENOG502RXHE">
    <property type="taxonomic scope" value="Eukaryota"/>
</dbReference>
<keyword evidence="3" id="KW-1185">Reference proteome</keyword>
<feature type="compositionally biased region" description="Polar residues" evidence="1">
    <location>
        <begin position="244"/>
        <end position="272"/>
    </location>
</feature>
<dbReference type="OrthoDB" id="5330253at2759"/>
<dbReference type="HOGENOM" id="CLU_037541_0_0_1"/>
<dbReference type="InterPro" id="IPR018809">
    <property type="entry name" value="DUF2406"/>
</dbReference>
<dbReference type="GeneID" id="19900700"/>
<dbReference type="Proteomes" id="UP000016924">
    <property type="component" value="Unassembled WGS sequence"/>
</dbReference>
<feature type="region of interest" description="Disordered" evidence="1">
    <location>
        <begin position="1"/>
        <end position="65"/>
    </location>
</feature>
<dbReference type="PANTHER" id="PTHR28186:SF1">
    <property type="entry name" value="MEIOTICALLY UP-REGULATED GENE 9 PROTEIN"/>
    <property type="match status" value="1"/>
</dbReference>
<evidence type="ECO:0000256" key="1">
    <source>
        <dbReference type="SAM" id="MobiDB-lite"/>
    </source>
</evidence>
<dbReference type="AlphaFoldDB" id="R7YQT7"/>
<sequence>MDVPKQRPRSKSTFSFKSDKSDKSVKAPKLPKEKLTESAAEKHQNHLSTTTKANPNAAMEEAQPIAAALEKPTLALLRASSYTDRHGNLITEPDLSNPTRPRWERPLDTIRSFEAAIDTEYKRRSTMMRSGGCAPQEGQNKSKTHQNGTADSSPNFANGGFDSRRSSYYGAGHDNFRNPRSSHVGGYYGNQAGVRESIADNSYGGPPMAGPSRNRFSQRLHNEPPVNGYGNRQGIYPTHVPQLSRDTVNTGESSQSEPWGNSTDPSSENSSIDKVASMTRVMEPNDPYVYNNYGGPVNAPGPAGPNGYLPQPMGSAPPAVPAHGAPANRSAPIKLGGAGPPQPLSSTSGNATLVKTRSPSGTQDKRKSWFKRRFSKD</sequence>
<feature type="compositionally biased region" description="Polar residues" evidence="1">
    <location>
        <begin position="344"/>
        <end position="362"/>
    </location>
</feature>
<dbReference type="PANTHER" id="PTHR28186">
    <property type="entry name" value="MEIOTICALLY UP-REGULATED GENE 9 PROTEIN"/>
    <property type="match status" value="1"/>
</dbReference>
<reference evidence="3" key="1">
    <citation type="submission" date="2012-06" db="EMBL/GenBank/DDBJ databases">
        <title>The genome sequence of Coniosporium apollinis CBS 100218.</title>
        <authorList>
            <consortium name="The Broad Institute Genome Sequencing Platform"/>
            <person name="Cuomo C."/>
            <person name="Gorbushina A."/>
            <person name="Noack S."/>
            <person name="Walker B."/>
            <person name="Young S.K."/>
            <person name="Zeng Q."/>
            <person name="Gargeya S."/>
            <person name="Fitzgerald M."/>
            <person name="Haas B."/>
            <person name="Abouelleil A."/>
            <person name="Alvarado L."/>
            <person name="Arachchi H.M."/>
            <person name="Berlin A.M."/>
            <person name="Chapman S.B."/>
            <person name="Goldberg J."/>
            <person name="Griggs A."/>
            <person name="Gujja S."/>
            <person name="Hansen M."/>
            <person name="Howarth C."/>
            <person name="Imamovic A."/>
            <person name="Larimer J."/>
            <person name="McCowan C."/>
            <person name="Montmayeur A."/>
            <person name="Murphy C."/>
            <person name="Neiman D."/>
            <person name="Pearson M."/>
            <person name="Priest M."/>
            <person name="Roberts A."/>
            <person name="Saif S."/>
            <person name="Shea T."/>
            <person name="Sisk P."/>
            <person name="Sykes S."/>
            <person name="Wortman J."/>
            <person name="Nusbaum C."/>
            <person name="Birren B."/>
        </authorList>
    </citation>
    <scope>NUCLEOTIDE SEQUENCE [LARGE SCALE GENOMIC DNA]</scope>
    <source>
        <strain evidence="3">CBS 100218</strain>
    </source>
</reference>
<name>R7YQT7_CONA1</name>
<gene>
    <name evidence="2" type="ORF">W97_03389</name>
</gene>